<name>K9WAV7_9CYAN</name>
<organism evidence="1 2">
    <name type="scientific">Allocoleopsis franciscana PCC 7113</name>
    <dbReference type="NCBI Taxonomy" id="1173027"/>
    <lineage>
        <taxon>Bacteria</taxon>
        <taxon>Bacillati</taxon>
        <taxon>Cyanobacteriota</taxon>
        <taxon>Cyanophyceae</taxon>
        <taxon>Coleofasciculales</taxon>
        <taxon>Coleofasciculaceae</taxon>
        <taxon>Allocoleopsis</taxon>
        <taxon>Allocoleopsis franciscana</taxon>
    </lineage>
</organism>
<protein>
    <submittedName>
        <fullName evidence="1">Uncharacterized protein</fullName>
    </submittedName>
</protein>
<dbReference type="HOGENOM" id="CLU_3185849_0_0_3"/>
<dbReference type="RefSeq" id="WP_015181069.1">
    <property type="nucleotide sequence ID" value="NC_019738.1"/>
</dbReference>
<accession>K9WAV7</accession>
<gene>
    <name evidence="1" type="ORF">Mic7113_1014</name>
</gene>
<sequence>MSNIQPKIQHRIYEILESSNPHDFLSNLDDWGVTLLVILDVSVFIL</sequence>
<proteinExistence type="predicted"/>
<dbReference type="KEGG" id="mic:Mic7113_1014"/>
<reference evidence="1 2" key="1">
    <citation type="submission" date="2012-06" db="EMBL/GenBank/DDBJ databases">
        <title>Finished chromosome of genome of Microcoleus sp. PCC 7113.</title>
        <authorList>
            <consortium name="US DOE Joint Genome Institute"/>
            <person name="Gugger M."/>
            <person name="Coursin T."/>
            <person name="Rippka R."/>
            <person name="Tandeau De Marsac N."/>
            <person name="Huntemann M."/>
            <person name="Wei C.-L."/>
            <person name="Han J."/>
            <person name="Detter J.C."/>
            <person name="Han C."/>
            <person name="Tapia R."/>
            <person name="Chen A."/>
            <person name="Kyrpides N."/>
            <person name="Mavromatis K."/>
            <person name="Markowitz V."/>
            <person name="Szeto E."/>
            <person name="Ivanova N."/>
            <person name="Pagani I."/>
            <person name="Pati A."/>
            <person name="Goodwin L."/>
            <person name="Nordberg H.P."/>
            <person name="Cantor M.N."/>
            <person name="Hua S.X."/>
            <person name="Woyke T."/>
            <person name="Kerfeld C.A."/>
        </authorList>
    </citation>
    <scope>NUCLEOTIDE SEQUENCE [LARGE SCALE GENOMIC DNA]</scope>
    <source>
        <strain evidence="1 2">PCC 7113</strain>
    </source>
</reference>
<evidence type="ECO:0000313" key="1">
    <source>
        <dbReference type="EMBL" id="AFZ16909.1"/>
    </source>
</evidence>
<dbReference type="AlphaFoldDB" id="K9WAV7"/>
<evidence type="ECO:0000313" key="2">
    <source>
        <dbReference type="Proteomes" id="UP000010471"/>
    </source>
</evidence>
<dbReference type="Proteomes" id="UP000010471">
    <property type="component" value="Chromosome"/>
</dbReference>
<dbReference type="EMBL" id="CP003630">
    <property type="protein sequence ID" value="AFZ16909.1"/>
    <property type="molecule type" value="Genomic_DNA"/>
</dbReference>
<keyword evidence="2" id="KW-1185">Reference proteome</keyword>